<evidence type="ECO:0000313" key="1">
    <source>
        <dbReference type="EMBL" id="TPE52610.1"/>
    </source>
</evidence>
<dbReference type="AlphaFoldDB" id="A0A501WW03"/>
<keyword evidence="2" id="KW-1185">Reference proteome</keyword>
<proteinExistence type="predicted"/>
<comment type="caution">
    <text evidence="1">The sequence shown here is derived from an EMBL/GenBank/DDBJ whole genome shotgun (WGS) entry which is preliminary data.</text>
</comment>
<dbReference type="Proteomes" id="UP000319255">
    <property type="component" value="Unassembled WGS sequence"/>
</dbReference>
<dbReference type="RefSeq" id="WP_140453093.1">
    <property type="nucleotide sequence ID" value="NZ_VFRP01000003.1"/>
</dbReference>
<name>A0A501WW03_9RHOB</name>
<dbReference type="EMBL" id="VFRP01000003">
    <property type="protein sequence ID" value="TPE52610.1"/>
    <property type="molecule type" value="Genomic_DNA"/>
</dbReference>
<accession>A0A501WW03</accession>
<sequence>MNGPLEQSISIETSALFLARRNTTDLRAGDRVIVQTHDAGQQIEALVMGAHPAEVLVRFSRWSQTFAIPPVAVLRMLPRDLAA</sequence>
<gene>
    <name evidence="1" type="ORF">FJM51_05375</name>
</gene>
<evidence type="ECO:0000313" key="2">
    <source>
        <dbReference type="Proteomes" id="UP000319255"/>
    </source>
</evidence>
<protein>
    <submittedName>
        <fullName evidence="1">Uncharacterized protein</fullName>
    </submittedName>
</protein>
<reference evidence="1 2" key="1">
    <citation type="submission" date="2019-06" db="EMBL/GenBank/DDBJ databases">
        <title>A novel bacterium of genus Amaricoccus, isolated from marine sediment.</title>
        <authorList>
            <person name="Huang H."/>
            <person name="Mo K."/>
            <person name="Hu Y."/>
        </authorList>
    </citation>
    <scope>NUCLEOTIDE SEQUENCE [LARGE SCALE GENOMIC DNA]</scope>
    <source>
        <strain evidence="1 2">HB172011</strain>
    </source>
</reference>
<organism evidence="1 2">
    <name type="scientific">Amaricoccus solimangrovi</name>
    <dbReference type="NCBI Taxonomy" id="2589815"/>
    <lineage>
        <taxon>Bacteria</taxon>
        <taxon>Pseudomonadati</taxon>
        <taxon>Pseudomonadota</taxon>
        <taxon>Alphaproteobacteria</taxon>
        <taxon>Rhodobacterales</taxon>
        <taxon>Paracoccaceae</taxon>
        <taxon>Amaricoccus</taxon>
    </lineage>
</organism>